<evidence type="ECO:0000313" key="2">
    <source>
        <dbReference type="EMBL" id="KAF9749430.1"/>
    </source>
</evidence>
<reference evidence="2" key="1">
    <citation type="submission" date="2020-10" db="EMBL/GenBank/DDBJ databases">
        <title>High-Quality Genome Resource of Clonostachys rosea strain S41 by Oxford Nanopore Long-Read Sequencing.</title>
        <authorList>
            <person name="Wang H."/>
        </authorList>
    </citation>
    <scope>NUCLEOTIDE SEQUENCE</scope>
    <source>
        <strain evidence="2">S41</strain>
    </source>
</reference>
<dbReference type="Proteomes" id="UP000616885">
    <property type="component" value="Unassembled WGS sequence"/>
</dbReference>
<dbReference type="AlphaFoldDB" id="A0A8H7KEK1"/>
<evidence type="ECO:0000256" key="1">
    <source>
        <dbReference type="SAM" id="MobiDB-lite"/>
    </source>
</evidence>
<protein>
    <submittedName>
        <fullName evidence="2">Uncharacterized protein</fullName>
    </submittedName>
</protein>
<organism evidence="2 3">
    <name type="scientific">Bionectria ochroleuca</name>
    <name type="common">Gliocladium roseum</name>
    <dbReference type="NCBI Taxonomy" id="29856"/>
    <lineage>
        <taxon>Eukaryota</taxon>
        <taxon>Fungi</taxon>
        <taxon>Dikarya</taxon>
        <taxon>Ascomycota</taxon>
        <taxon>Pezizomycotina</taxon>
        <taxon>Sordariomycetes</taxon>
        <taxon>Hypocreomycetidae</taxon>
        <taxon>Hypocreales</taxon>
        <taxon>Bionectriaceae</taxon>
        <taxon>Clonostachys</taxon>
    </lineage>
</organism>
<evidence type="ECO:0000313" key="3">
    <source>
        <dbReference type="Proteomes" id="UP000616885"/>
    </source>
</evidence>
<comment type="caution">
    <text evidence="2">The sequence shown here is derived from an EMBL/GenBank/DDBJ whole genome shotgun (WGS) entry which is preliminary data.</text>
</comment>
<proteinExistence type="predicted"/>
<gene>
    <name evidence="2" type="ORF">IM811_017225</name>
</gene>
<sequence length="107" mass="11906">MYGSEMPKCDTRWQLSSITAHLVQRWCAVTRPVGSVASAGSATHCFPPTRRYQVKPDDPSVACSCLEHIDWILAALETVRNGAEQLDDDLHDTKDAVARRTRGRNLP</sequence>
<name>A0A8H7KEK1_BIOOC</name>
<feature type="region of interest" description="Disordered" evidence="1">
    <location>
        <begin position="84"/>
        <end position="107"/>
    </location>
</feature>
<dbReference type="EMBL" id="JADCTT010000008">
    <property type="protein sequence ID" value="KAF9749430.1"/>
    <property type="molecule type" value="Genomic_DNA"/>
</dbReference>
<accession>A0A8H7KEK1</accession>